<name>A0A210PGT1_MIZYE</name>
<keyword evidence="7" id="KW-1185">Reference proteome</keyword>
<evidence type="ECO:0000313" key="7">
    <source>
        <dbReference type="Proteomes" id="UP000242188"/>
    </source>
</evidence>
<dbReference type="InterPro" id="IPR001660">
    <property type="entry name" value="SAM"/>
</dbReference>
<dbReference type="PANTHER" id="PTHR14098:SF14">
    <property type="entry name" value="SH2 DOMAIN-CONTAINING PROTEIN"/>
    <property type="match status" value="1"/>
</dbReference>
<dbReference type="InterPro" id="IPR000980">
    <property type="entry name" value="SH2"/>
</dbReference>
<dbReference type="GO" id="GO:0035556">
    <property type="term" value="P:intracellular signal transduction"/>
    <property type="evidence" value="ECO:0007669"/>
    <property type="project" value="TreeGrafter"/>
</dbReference>
<feature type="compositionally biased region" description="Basic and acidic residues" evidence="3">
    <location>
        <begin position="479"/>
        <end position="493"/>
    </location>
</feature>
<feature type="compositionally biased region" description="Low complexity" evidence="3">
    <location>
        <begin position="265"/>
        <end position="285"/>
    </location>
</feature>
<sequence length="632" mass="70275">MSGTLPEYSGLVRWTINDVGQWLSANGFPEFCRSFREAGIDGVKFVELDETEMNRMRTPMNKRGKLITIIKSIKKPDLPGIQTIISSRAPASPRIPQRDYNQKAPPQISATRIDSDDSGSGSDDDYEWAPSDFEDDHEDGGHGGQGGHGGHDDPEENYDEPDRKQPPPQPGRAGRTASPVSSQPALPSRPGRRAQPAPEEEQPPLPSRPGRRAQPAPKKEQPPQPARPVRRAQPVPSSQDDQDVYEDPDNPTSSQPPPPPRGGRRVIPTPQPTQNTRRPATLPVNEPEEYYEDPNELPEAPKPPINDQPTYEELEEEQEKNKSNQKHKTPARPPGKTTPSKSSAPPTRGCKVISSSDSDTEDYEKPNEPTAPIPTRFQSRQKASRPPEPSPTDDQPEYMDMQPNGSQNLVEDDIYVVPDEEDNKKTSKAAPPPVNRGSRDLPKAPVNRGNRDLPNTPGFASQFRLPPQQAETPPVLKSNKKEPKKEPVVERVPPRSLPPPPKGGGSRPLPTVPPVNDQEDLSCYDWFRRNMTRQEGDTKLKQNSQNGMFAIRESNKKSADGDPRPYTLMIFNDKKVYNLPIRKRISDGHYAMGNPKPREETFPKLADLVAFFSKRMIVLAGSGQTHLKKPIP</sequence>
<dbReference type="PROSITE" id="PS50105">
    <property type="entry name" value="SAM_DOMAIN"/>
    <property type="match status" value="1"/>
</dbReference>
<dbReference type="InterPro" id="IPR036860">
    <property type="entry name" value="SH2_dom_sf"/>
</dbReference>
<dbReference type="SMART" id="SM00252">
    <property type="entry name" value="SH2"/>
    <property type="match status" value="1"/>
</dbReference>
<comment type="caution">
    <text evidence="6">The sequence shown here is derived from an EMBL/GenBank/DDBJ whole genome shotgun (WGS) entry which is preliminary data.</text>
</comment>
<dbReference type="STRING" id="6573.A0A210PGT1"/>
<evidence type="ECO:0000259" key="4">
    <source>
        <dbReference type="PROSITE" id="PS50001"/>
    </source>
</evidence>
<dbReference type="SUPFAM" id="SSF47769">
    <property type="entry name" value="SAM/Pointed domain"/>
    <property type="match status" value="1"/>
</dbReference>
<dbReference type="Gene3D" id="1.10.150.50">
    <property type="entry name" value="Transcription Factor, Ets-1"/>
    <property type="match status" value="1"/>
</dbReference>
<feature type="region of interest" description="Disordered" evidence="3">
    <location>
        <begin position="86"/>
        <end position="518"/>
    </location>
</feature>
<feature type="compositionally biased region" description="Acidic residues" evidence="3">
    <location>
        <begin position="410"/>
        <end position="421"/>
    </location>
</feature>
<dbReference type="InterPro" id="IPR051751">
    <property type="entry name" value="Immunoreceptor_sig_adapters"/>
</dbReference>
<keyword evidence="1 2" id="KW-0727">SH2 domain</keyword>
<dbReference type="GO" id="GO:0005737">
    <property type="term" value="C:cytoplasm"/>
    <property type="evidence" value="ECO:0007669"/>
    <property type="project" value="UniProtKB-ARBA"/>
</dbReference>
<dbReference type="OrthoDB" id="10044490at2759"/>
<proteinExistence type="predicted"/>
<feature type="compositionally biased region" description="Acidic residues" evidence="3">
    <location>
        <begin position="286"/>
        <end position="296"/>
    </location>
</feature>
<organism evidence="6 7">
    <name type="scientific">Mizuhopecten yessoensis</name>
    <name type="common">Japanese scallop</name>
    <name type="synonym">Patinopecten yessoensis</name>
    <dbReference type="NCBI Taxonomy" id="6573"/>
    <lineage>
        <taxon>Eukaryota</taxon>
        <taxon>Metazoa</taxon>
        <taxon>Spiralia</taxon>
        <taxon>Lophotrochozoa</taxon>
        <taxon>Mollusca</taxon>
        <taxon>Bivalvia</taxon>
        <taxon>Autobranchia</taxon>
        <taxon>Pteriomorphia</taxon>
        <taxon>Pectinida</taxon>
        <taxon>Pectinoidea</taxon>
        <taxon>Pectinidae</taxon>
        <taxon>Mizuhopecten</taxon>
    </lineage>
</organism>
<dbReference type="Pfam" id="PF00017">
    <property type="entry name" value="SH2"/>
    <property type="match status" value="1"/>
</dbReference>
<dbReference type="SMART" id="SM00454">
    <property type="entry name" value="SAM"/>
    <property type="match status" value="1"/>
</dbReference>
<evidence type="ECO:0000256" key="2">
    <source>
        <dbReference type="PROSITE-ProRule" id="PRU00191"/>
    </source>
</evidence>
<dbReference type="InterPro" id="IPR013761">
    <property type="entry name" value="SAM/pointed_sf"/>
</dbReference>
<feature type="compositionally biased region" description="Acidic residues" evidence="3">
    <location>
        <begin position="122"/>
        <end position="138"/>
    </location>
</feature>
<dbReference type="Pfam" id="PF07647">
    <property type="entry name" value="SAM_2"/>
    <property type="match status" value="1"/>
</dbReference>
<dbReference type="Proteomes" id="UP000242188">
    <property type="component" value="Unassembled WGS sequence"/>
</dbReference>
<feature type="compositionally biased region" description="Acidic residues" evidence="3">
    <location>
        <begin position="240"/>
        <end position="249"/>
    </location>
</feature>
<dbReference type="Gene3D" id="3.30.505.10">
    <property type="entry name" value="SH2 domain"/>
    <property type="match status" value="1"/>
</dbReference>
<evidence type="ECO:0000256" key="1">
    <source>
        <dbReference type="ARBA" id="ARBA00022999"/>
    </source>
</evidence>
<feature type="domain" description="SAM" evidence="5">
    <location>
        <begin position="14"/>
        <end position="74"/>
    </location>
</feature>
<dbReference type="AlphaFoldDB" id="A0A210PGT1"/>
<evidence type="ECO:0000259" key="5">
    <source>
        <dbReference type="PROSITE" id="PS50105"/>
    </source>
</evidence>
<gene>
    <name evidence="6" type="ORF">KP79_PYT17789</name>
</gene>
<protein>
    <submittedName>
        <fullName evidence="6">B-cell linker protein</fullName>
    </submittedName>
</protein>
<evidence type="ECO:0000313" key="6">
    <source>
        <dbReference type="EMBL" id="OWF35667.1"/>
    </source>
</evidence>
<dbReference type="PROSITE" id="PS50001">
    <property type="entry name" value="SH2"/>
    <property type="match status" value="1"/>
</dbReference>
<accession>A0A210PGT1</accession>
<dbReference type="GO" id="GO:0007169">
    <property type="term" value="P:cell surface receptor protein tyrosine kinase signaling pathway"/>
    <property type="evidence" value="ECO:0007669"/>
    <property type="project" value="TreeGrafter"/>
</dbReference>
<feature type="domain" description="SH2" evidence="4">
    <location>
        <begin position="526"/>
        <end position="631"/>
    </location>
</feature>
<dbReference type="SUPFAM" id="SSF55550">
    <property type="entry name" value="SH2 domain"/>
    <property type="match status" value="1"/>
</dbReference>
<reference evidence="6 7" key="1">
    <citation type="journal article" date="2017" name="Nat. Ecol. Evol.">
        <title>Scallop genome provides insights into evolution of bilaterian karyotype and development.</title>
        <authorList>
            <person name="Wang S."/>
            <person name="Zhang J."/>
            <person name="Jiao W."/>
            <person name="Li J."/>
            <person name="Xun X."/>
            <person name="Sun Y."/>
            <person name="Guo X."/>
            <person name="Huan P."/>
            <person name="Dong B."/>
            <person name="Zhang L."/>
            <person name="Hu X."/>
            <person name="Sun X."/>
            <person name="Wang J."/>
            <person name="Zhao C."/>
            <person name="Wang Y."/>
            <person name="Wang D."/>
            <person name="Huang X."/>
            <person name="Wang R."/>
            <person name="Lv J."/>
            <person name="Li Y."/>
            <person name="Zhang Z."/>
            <person name="Liu B."/>
            <person name="Lu W."/>
            <person name="Hui Y."/>
            <person name="Liang J."/>
            <person name="Zhou Z."/>
            <person name="Hou R."/>
            <person name="Li X."/>
            <person name="Liu Y."/>
            <person name="Li H."/>
            <person name="Ning X."/>
            <person name="Lin Y."/>
            <person name="Zhao L."/>
            <person name="Xing Q."/>
            <person name="Dou J."/>
            <person name="Li Y."/>
            <person name="Mao J."/>
            <person name="Guo H."/>
            <person name="Dou H."/>
            <person name="Li T."/>
            <person name="Mu C."/>
            <person name="Jiang W."/>
            <person name="Fu Q."/>
            <person name="Fu X."/>
            <person name="Miao Y."/>
            <person name="Liu J."/>
            <person name="Yu Q."/>
            <person name="Li R."/>
            <person name="Liao H."/>
            <person name="Li X."/>
            <person name="Kong Y."/>
            <person name="Jiang Z."/>
            <person name="Chourrout D."/>
            <person name="Li R."/>
            <person name="Bao Z."/>
        </authorList>
    </citation>
    <scope>NUCLEOTIDE SEQUENCE [LARGE SCALE GENOMIC DNA]</scope>
    <source>
        <strain evidence="6 7">PY_sf001</strain>
    </source>
</reference>
<dbReference type="PANTHER" id="PTHR14098">
    <property type="entry name" value="SH2 DOMAIN CONTAINING PROTEIN"/>
    <property type="match status" value="1"/>
</dbReference>
<evidence type="ECO:0000256" key="3">
    <source>
        <dbReference type="SAM" id="MobiDB-lite"/>
    </source>
</evidence>
<dbReference type="EMBL" id="NEDP02076714">
    <property type="protein sequence ID" value="OWF35667.1"/>
    <property type="molecule type" value="Genomic_DNA"/>
</dbReference>